<feature type="region of interest" description="Disordered" evidence="1">
    <location>
        <begin position="1"/>
        <end position="20"/>
    </location>
</feature>
<gene>
    <name evidence="2" type="ORF">CANARDRAFT_26041</name>
</gene>
<protein>
    <submittedName>
        <fullName evidence="2">Uncharacterized protein</fullName>
    </submittedName>
</protein>
<reference evidence="3" key="1">
    <citation type="submission" date="2016-04" db="EMBL/GenBank/DDBJ databases">
        <title>Comparative genomics of biotechnologically important yeasts.</title>
        <authorList>
            <consortium name="DOE Joint Genome Institute"/>
            <person name="Riley R."/>
            <person name="Haridas S."/>
            <person name="Wolfe K.H."/>
            <person name="Lopes M.R."/>
            <person name="Hittinger C.T."/>
            <person name="Goker M."/>
            <person name="Salamov A."/>
            <person name="Wisecaver J."/>
            <person name="Long T.M."/>
            <person name="Aerts A.L."/>
            <person name="Barry K."/>
            <person name="Choi C."/>
            <person name="Clum A."/>
            <person name="Coughlan A.Y."/>
            <person name="Deshpande S."/>
            <person name="Douglass A.P."/>
            <person name="Hanson S.J."/>
            <person name="Klenk H.-P."/>
            <person name="Labutti K."/>
            <person name="Lapidus A."/>
            <person name="Lindquist E."/>
            <person name="Lipzen A."/>
            <person name="Meier-Kolthoff J.P."/>
            <person name="Ohm R.A."/>
            <person name="Otillar R.P."/>
            <person name="Pangilinan J."/>
            <person name="Peng Y."/>
            <person name="Rokas A."/>
            <person name="Rosa C.A."/>
            <person name="Scheuner C."/>
            <person name="Sibirny A.A."/>
            <person name="Slot J.C."/>
            <person name="Stielow J.B."/>
            <person name="Sun H."/>
            <person name="Kurtzman C.P."/>
            <person name="Blackwell M."/>
            <person name="Grigoriev I.V."/>
            <person name="Jeffries T.W."/>
        </authorList>
    </citation>
    <scope>NUCLEOTIDE SEQUENCE [LARGE SCALE GENOMIC DNA]</scope>
    <source>
        <strain evidence="3">NRRL YB-2248</strain>
    </source>
</reference>
<feature type="region of interest" description="Disordered" evidence="1">
    <location>
        <begin position="65"/>
        <end position="89"/>
    </location>
</feature>
<accession>A0A1E4T7V3</accession>
<name>A0A1E4T7V3_9ASCO</name>
<feature type="compositionally biased region" description="Polar residues" evidence="1">
    <location>
        <begin position="72"/>
        <end position="83"/>
    </location>
</feature>
<evidence type="ECO:0000313" key="3">
    <source>
        <dbReference type="Proteomes" id="UP000094801"/>
    </source>
</evidence>
<organism evidence="2 3">
    <name type="scientific">[Candida] arabinofermentans NRRL YB-2248</name>
    <dbReference type="NCBI Taxonomy" id="983967"/>
    <lineage>
        <taxon>Eukaryota</taxon>
        <taxon>Fungi</taxon>
        <taxon>Dikarya</taxon>
        <taxon>Ascomycota</taxon>
        <taxon>Saccharomycotina</taxon>
        <taxon>Pichiomycetes</taxon>
        <taxon>Pichiales</taxon>
        <taxon>Pichiaceae</taxon>
        <taxon>Ogataea</taxon>
        <taxon>Ogataea/Candida clade</taxon>
    </lineage>
</organism>
<proteinExistence type="predicted"/>
<evidence type="ECO:0000313" key="2">
    <source>
        <dbReference type="EMBL" id="ODV87840.1"/>
    </source>
</evidence>
<dbReference type="Proteomes" id="UP000094801">
    <property type="component" value="Unassembled WGS sequence"/>
</dbReference>
<dbReference type="EMBL" id="KV453847">
    <property type="protein sequence ID" value="ODV87840.1"/>
    <property type="molecule type" value="Genomic_DNA"/>
</dbReference>
<dbReference type="AlphaFoldDB" id="A0A1E4T7V3"/>
<sequence length="114" mass="13390">MSTKLSNLNQNKKKQKKNFNLEYEDTTKELKTEVEQQQVQENQILNNERHFYQEMETMKKRIGQLEKEKKTGSSSTPLNQSLIPTHPPPLATVKDEILINITNILLKIKKNHPY</sequence>
<evidence type="ECO:0000256" key="1">
    <source>
        <dbReference type="SAM" id="MobiDB-lite"/>
    </source>
</evidence>
<keyword evidence="3" id="KW-1185">Reference proteome</keyword>